<evidence type="ECO:0000256" key="14">
    <source>
        <dbReference type="RuleBase" id="RU369030"/>
    </source>
</evidence>
<dbReference type="SUPFAM" id="SSF56801">
    <property type="entry name" value="Acetyl-CoA synthetase-like"/>
    <property type="match status" value="1"/>
</dbReference>
<feature type="domain" description="AMP-dependent synthetase/ligase" evidence="16">
    <location>
        <begin position="141"/>
        <end position="353"/>
    </location>
</feature>
<evidence type="ECO:0000256" key="11">
    <source>
        <dbReference type="ARBA" id="ARBA00024548"/>
    </source>
</evidence>
<keyword evidence="2 14" id="KW-0436">Ligase</keyword>
<dbReference type="Pfam" id="PF00501">
    <property type="entry name" value="AMP-binding"/>
    <property type="match status" value="2"/>
</dbReference>
<keyword evidence="6 14" id="KW-0443">Lipid metabolism</keyword>
<name>Q4RS46_TETNG</name>
<dbReference type="EC" id="6.2.1.3" evidence="14"/>
<proteinExistence type="inferred from homology"/>
<evidence type="ECO:0000256" key="3">
    <source>
        <dbReference type="ARBA" id="ARBA00022741"/>
    </source>
</evidence>
<accession>Q4RS46</accession>
<dbReference type="AlphaFoldDB" id="Q4RS46"/>
<dbReference type="CDD" id="cd05927">
    <property type="entry name" value="LC-FACS_euk"/>
    <property type="match status" value="1"/>
</dbReference>
<dbReference type="OrthoDB" id="1700726at2759"/>
<evidence type="ECO:0000259" key="16">
    <source>
        <dbReference type="Pfam" id="PF00501"/>
    </source>
</evidence>
<evidence type="ECO:0000256" key="4">
    <source>
        <dbReference type="ARBA" id="ARBA00022832"/>
    </source>
</evidence>
<dbReference type="PANTHER" id="PTHR43272">
    <property type="entry name" value="LONG-CHAIN-FATTY-ACID--COA LIGASE"/>
    <property type="match status" value="1"/>
</dbReference>
<feature type="domain" description="AMP-dependent synthetase/ligase" evidence="16">
    <location>
        <begin position="373"/>
        <end position="470"/>
    </location>
</feature>
<evidence type="ECO:0000256" key="1">
    <source>
        <dbReference type="ARBA" id="ARBA00006432"/>
    </source>
</evidence>
<evidence type="ECO:0000256" key="10">
    <source>
        <dbReference type="ARBA" id="ARBA00024532"/>
    </source>
</evidence>
<comment type="catalytic activity">
    <reaction evidence="7">
        <text>5-hydroxy-(6E,8Z,11Z,14Z)-eicosatetraenoate + ATP + CoA = 5-hydroxy-(6E,8Z,11Z,14Z)-eicosatetraenoyl-CoA + AMP + diphosphate</text>
        <dbReference type="Rhea" id="RHEA:52108"/>
        <dbReference type="ChEBI" id="CHEBI:30616"/>
        <dbReference type="ChEBI" id="CHEBI:33019"/>
        <dbReference type="ChEBI" id="CHEBI:57287"/>
        <dbReference type="ChEBI" id="CHEBI:65341"/>
        <dbReference type="ChEBI" id="CHEBI:136407"/>
        <dbReference type="ChEBI" id="CHEBI:456215"/>
    </reaction>
    <physiologicalReaction direction="left-to-right" evidence="7">
        <dbReference type="Rhea" id="RHEA:52109"/>
    </physiologicalReaction>
</comment>
<gene>
    <name evidence="17" type="ORF">GSTENG00029871001</name>
</gene>
<comment type="function">
    <text evidence="14">Catalyzes the conversion of long-chain fatty acids to their active form acyl-CoAs for both synthesis of cellular lipids, and degradation via beta-oxidation.</text>
</comment>
<comment type="catalytic activity">
    <reaction evidence="9">
        <text>12-hydroxy-(5Z,8Z,10E,14Z)-eicosatetraenoate + ATP + CoA = 12-hydroxy-(5Z,8Z,10E,14Z)-eicosatetraenoyl-CoA + AMP + diphosphate</text>
        <dbReference type="Rhea" id="RHEA:52112"/>
        <dbReference type="ChEBI" id="CHEBI:30616"/>
        <dbReference type="ChEBI" id="CHEBI:33019"/>
        <dbReference type="ChEBI" id="CHEBI:57287"/>
        <dbReference type="ChEBI" id="CHEBI:90718"/>
        <dbReference type="ChEBI" id="CHEBI:136408"/>
        <dbReference type="ChEBI" id="CHEBI:456215"/>
    </reaction>
    <physiologicalReaction direction="left-to-right" evidence="9">
        <dbReference type="Rhea" id="RHEA:52113"/>
    </physiologicalReaction>
</comment>
<comment type="catalytic activity">
    <reaction evidence="11">
        <text>(5Z,8Z,11Z,14Z)-eicosatetraenoate + ATP + CoA = (5Z,8Z,11Z,14Z)-eicosatetraenoyl-CoA + AMP + diphosphate</text>
        <dbReference type="Rhea" id="RHEA:19713"/>
        <dbReference type="ChEBI" id="CHEBI:30616"/>
        <dbReference type="ChEBI" id="CHEBI:32395"/>
        <dbReference type="ChEBI" id="CHEBI:33019"/>
        <dbReference type="ChEBI" id="CHEBI:57287"/>
        <dbReference type="ChEBI" id="CHEBI:57368"/>
        <dbReference type="ChEBI" id="CHEBI:456215"/>
        <dbReference type="EC" id="6.2.1.15"/>
    </reaction>
    <physiologicalReaction direction="left-to-right" evidence="11">
        <dbReference type="Rhea" id="RHEA:19714"/>
    </physiologicalReaction>
</comment>
<dbReference type="EMBL" id="CAAE01015001">
    <property type="protein sequence ID" value="CAG08786.1"/>
    <property type="molecule type" value="Genomic_DNA"/>
</dbReference>
<keyword evidence="3 14" id="KW-0547">Nucleotide-binding</keyword>
<dbReference type="GO" id="GO:0016020">
    <property type="term" value="C:membrane"/>
    <property type="evidence" value="ECO:0007669"/>
    <property type="project" value="TreeGrafter"/>
</dbReference>
<feature type="non-terminal residue" evidence="17">
    <location>
        <position position="672"/>
    </location>
</feature>
<dbReference type="InterPro" id="IPR045311">
    <property type="entry name" value="LC-FACS_euk"/>
</dbReference>
<comment type="catalytic activity">
    <reaction evidence="12">
        <text>(E)-hexadec-2-enoate + ATP + CoA = (2E)-hexadecenoyl-CoA + AMP + diphosphate</text>
        <dbReference type="Rhea" id="RHEA:36139"/>
        <dbReference type="ChEBI" id="CHEBI:30616"/>
        <dbReference type="ChEBI" id="CHEBI:33019"/>
        <dbReference type="ChEBI" id="CHEBI:57287"/>
        <dbReference type="ChEBI" id="CHEBI:61526"/>
        <dbReference type="ChEBI" id="CHEBI:72745"/>
        <dbReference type="ChEBI" id="CHEBI:456215"/>
    </reaction>
    <physiologicalReaction direction="left-to-right" evidence="12">
        <dbReference type="Rhea" id="RHEA:36140"/>
    </physiologicalReaction>
</comment>
<evidence type="ECO:0000256" key="15">
    <source>
        <dbReference type="SAM" id="Phobius"/>
    </source>
</evidence>
<dbReference type="PROSITE" id="PS00455">
    <property type="entry name" value="AMP_BINDING"/>
    <property type="match status" value="1"/>
</dbReference>
<feature type="non-terminal residue" evidence="17">
    <location>
        <position position="1"/>
    </location>
</feature>
<reference evidence="17" key="2">
    <citation type="submission" date="2004-02" db="EMBL/GenBank/DDBJ databases">
        <authorList>
            <consortium name="Genoscope"/>
            <consortium name="Whitehead Institute Centre for Genome Research"/>
        </authorList>
    </citation>
    <scope>NUCLEOTIDE SEQUENCE</scope>
</reference>
<organism evidence="17">
    <name type="scientific">Tetraodon nigroviridis</name>
    <name type="common">Spotted green pufferfish</name>
    <name type="synonym">Chelonodon nigroviridis</name>
    <dbReference type="NCBI Taxonomy" id="99883"/>
    <lineage>
        <taxon>Eukaryota</taxon>
        <taxon>Metazoa</taxon>
        <taxon>Chordata</taxon>
        <taxon>Craniata</taxon>
        <taxon>Vertebrata</taxon>
        <taxon>Euteleostomi</taxon>
        <taxon>Actinopterygii</taxon>
        <taxon>Neopterygii</taxon>
        <taxon>Teleostei</taxon>
        <taxon>Neoteleostei</taxon>
        <taxon>Acanthomorphata</taxon>
        <taxon>Eupercaria</taxon>
        <taxon>Tetraodontiformes</taxon>
        <taxon>Tetradontoidea</taxon>
        <taxon>Tetraodontidae</taxon>
        <taxon>Tetraodon</taxon>
    </lineage>
</organism>
<feature type="transmembrane region" description="Helical" evidence="15">
    <location>
        <begin position="45"/>
        <end position="69"/>
    </location>
</feature>
<dbReference type="Gene3D" id="3.40.50.12780">
    <property type="entry name" value="N-terminal domain of ligase-like"/>
    <property type="match status" value="2"/>
</dbReference>
<keyword evidence="4 14" id="KW-0276">Fatty acid metabolism</keyword>
<dbReference type="InterPro" id="IPR000873">
    <property type="entry name" value="AMP-dep_synth/lig_dom"/>
</dbReference>
<evidence type="ECO:0000313" key="17">
    <source>
        <dbReference type="EMBL" id="CAG08786.1"/>
    </source>
</evidence>
<reference evidence="17" key="1">
    <citation type="journal article" date="2004" name="Nature">
        <title>Genome duplication in the teleost fish Tetraodon nigroviridis reveals the early vertebrate proto-karyotype.</title>
        <authorList>
            <person name="Jaillon O."/>
            <person name="Aury J.-M."/>
            <person name="Brunet F."/>
            <person name="Petit J.-L."/>
            <person name="Stange-Thomann N."/>
            <person name="Mauceli E."/>
            <person name="Bouneau L."/>
            <person name="Fischer C."/>
            <person name="Ozouf-Costaz C."/>
            <person name="Bernot A."/>
            <person name="Nicaud S."/>
            <person name="Jaffe D."/>
            <person name="Fisher S."/>
            <person name="Lutfalla G."/>
            <person name="Dossat C."/>
            <person name="Segurens B."/>
            <person name="Dasilva C."/>
            <person name="Salanoubat M."/>
            <person name="Levy M."/>
            <person name="Boudet N."/>
            <person name="Castellano S."/>
            <person name="Anthouard V."/>
            <person name="Jubin C."/>
            <person name="Castelli V."/>
            <person name="Katinka M."/>
            <person name="Vacherie B."/>
            <person name="Biemont C."/>
            <person name="Skalli Z."/>
            <person name="Cattolico L."/>
            <person name="Poulain J."/>
            <person name="De Berardinis V."/>
            <person name="Cruaud C."/>
            <person name="Duprat S."/>
            <person name="Brottier P."/>
            <person name="Coutanceau J.-P."/>
            <person name="Gouzy J."/>
            <person name="Parra G."/>
            <person name="Lardier G."/>
            <person name="Chapple C."/>
            <person name="McKernan K.J."/>
            <person name="McEwan P."/>
            <person name="Bosak S."/>
            <person name="Kellis M."/>
            <person name="Volff J.-N."/>
            <person name="Guigo R."/>
            <person name="Zody M.C."/>
            <person name="Mesirov J."/>
            <person name="Lindblad-Toh K."/>
            <person name="Birren B."/>
            <person name="Nusbaum C."/>
            <person name="Kahn D."/>
            <person name="Robinson-Rechavi M."/>
            <person name="Laudet V."/>
            <person name="Schachter V."/>
            <person name="Quetier F."/>
            <person name="Saurin W."/>
            <person name="Scarpelli C."/>
            <person name="Wincker P."/>
            <person name="Lander E.S."/>
            <person name="Weissenbach J."/>
            <person name="Roest Crollius H."/>
        </authorList>
    </citation>
    <scope>NUCLEOTIDE SEQUENCE [LARGE SCALE GENOMIC DNA]</scope>
</reference>
<evidence type="ECO:0000256" key="2">
    <source>
        <dbReference type="ARBA" id="ARBA00022598"/>
    </source>
</evidence>
<evidence type="ECO:0000256" key="5">
    <source>
        <dbReference type="ARBA" id="ARBA00022840"/>
    </source>
</evidence>
<sequence>GATVWEWKQEASVSDELSSNLMEKIQAQEMMSGLRIPEMDEFGHFFHSVPTSTLLGIGALTAVLAYWFATRPRAIQPPCNLQHQSEEVPHEDGGRRSMMGRSSELLTHYHDDAKTLYEVFQRGLHISGDGPCLGSRLPNQPYRWISYKEVTARAEHLGSGLLQQGCQPNPNQFIGVFAQNRPEWIISELACYTYSMVVVPLYDTLGPDAIRFIINTAEISTVICDKADKAQVLLDNVKRGDTPGLRRIILMDAFDLALVEHGQRCGVHVQALQEVEVCDQEHHRKPKPPAPDDLSIVCFTSGTTGNPKGVMLTHGNVVADFSGFLKVTDKVIFPNQDDCLISFLPLAHMFERLIEVDKLNSSTGTGWFGMIASLGGRLRMIITGAAPTSPSVLQFLRAALGCQVYEAYGQTECTAGCTYTTPGDWTPGHVGAPLPCNLIKLVDVAEKNYFASKGEGEVCVKGPNVFKGYLKDPERTAETLDANGWLHTGDIGKWLPNGTLKIIDRKKHIFKLAQGEYISPEKIENIYIRSEPVAQLYVHGDSLQVIQQQTDSPTLVVIVKWNESLFFCTFQSFLVGIIVPDPEVMPEWAKKKGIEGSFKDMCKNLELKKAILEDLVRLGKANGLLSFEQVKNIYIHDEMFSIQNGLLTPTLKAKRPELKEFFKDKIEELYSS</sequence>
<keyword evidence="15" id="KW-0472">Membrane</keyword>
<evidence type="ECO:0000256" key="13">
    <source>
        <dbReference type="ARBA" id="ARBA00049139"/>
    </source>
</evidence>
<protein>
    <recommendedName>
        <fullName evidence="14">Long-chain-fatty-acid--CoA ligase</fullName>
        <ecNumber evidence="14">6.2.1.3</ecNumber>
    </recommendedName>
</protein>
<comment type="catalytic activity">
    <reaction evidence="8">
        <text>a long-chain fatty acid + ATP + CoA = a long-chain fatty acyl-CoA + AMP + diphosphate</text>
        <dbReference type="Rhea" id="RHEA:15421"/>
        <dbReference type="ChEBI" id="CHEBI:30616"/>
        <dbReference type="ChEBI" id="CHEBI:33019"/>
        <dbReference type="ChEBI" id="CHEBI:57287"/>
        <dbReference type="ChEBI" id="CHEBI:57560"/>
        <dbReference type="ChEBI" id="CHEBI:83139"/>
        <dbReference type="ChEBI" id="CHEBI:456215"/>
        <dbReference type="EC" id="6.2.1.3"/>
    </reaction>
    <physiologicalReaction direction="left-to-right" evidence="8">
        <dbReference type="Rhea" id="RHEA:15422"/>
    </physiologicalReaction>
</comment>
<comment type="catalytic activity">
    <reaction evidence="10">
        <text>15-hydroxy-(5Z,8Z,11Z,13E)-eicosatetraenoate + ATP + CoA = 15-hydroxy-(5Z,8Z,11Z,13E)-eicosatetraenoyl-CoA + AMP + diphosphate</text>
        <dbReference type="Rhea" id="RHEA:52116"/>
        <dbReference type="ChEBI" id="CHEBI:30616"/>
        <dbReference type="ChEBI" id="CHEBI:33019"/>
        <dbReference type="ChEBI" id="CHEBI:57287"/>
        <dbReference type="ChEBI" id="CHEBI:78832"/>
        <dbReference type="ChEBI" id="CHEBI:136409"/>
        <dbReference type="ChEBI" id="CHEBI:456215"/>
    </reaction>
    <physiologicalReaction direction="left-to-right" evidence="10">
        <dbReference type="Rhea" id="RHEA:52117"/>
    </physiologicalReaction>
</comment>
<dbReference type="GO" id="GO:0005524">
    <property type="term" value="F:ATP binding"/>
    <property type="evidence" value="ECO:0007669"/>
    <property type="project" value="UniProtKB-KW"/>
</dbReference>
<dbReference type="InterPro" id="IPR042099">
    <property type="entry name" value="ANL_N_sf"/>
</dbReference>
<dbReference type="PANTHER" id="PTHR43272:SF54">
    <property type="entry name" value="LONG-CHAIN-FATTY-ACID--COA LIGASE 6"/>
    <property type="match status" value="1"/>
</dbReference>
<dbReference type="GO" id="GO:0005783">
    <property type="term" value="C:endoplasmic reticulum"/>
    <property type="evidence" value="ECO:0007669"/>
    <property type="project" value="TreeGrafter"/>
</dbReference>
<dbReference type="InterPro" id="IPR020845">
    <property type="entry name" value="AMP-binding_CS"/>
</dbReference>
<evidence type="ECO:0000256" key="6">
    <source>
        <dbReference type="ARBA" id="ARBA00023098"/>
    </source>
</evidence>
<evidence type="ECO:0000256" key="12">
    <source>
        <dbReference type="ARBA" id="ARBA00024565"/>
    </source>
</evidence>
<evidence type="ECO:0000256" key="8">
    <source>
        <dbReference type="ARBA" id="ARBA00024484"/>
    </source>
</evidence>
<keyword evidence="5 14" id="KW-0067">ATP-binding</keyword>
<comment type="catalytic activity">
    <reaction evidence="13">
        <text>hexadecanoate + ATP + CoA = hexadecanoyl-CoA + AMP + diphosphate</text>
        <dbReference type="Rhea" id="RHEA:30751"/>
        <dbReference type="ChEBI" id="CHEBI:7896"/>
        <dbReference type="ChEBI" id="CHEBI:30616"/>
        <dbReference type="ChEBI" id="CHEBI:33019"/>
        <dbReference type="ChEBI" id="CHEBI:57287"/>
        <dbReference type="ChEBI" id="CHEBI:57379"/>
        <dbReference type="ChEBI" id="CHEBI:456215"/>
    </reaction>
    <physiologicalReaction direction="left-to-right" evidence="13">
        <dbReference type="Rhea" id="RHEA:30752"/>
    </physiologicalReaction>
</comment>
<keyword evidence="15" id="KW-0812">Transmembrane</keyword>
<dbReference type="KEGG" id="tng:GSTEN00029871G001"/>
<evidence type="ECO:0000256" key="7">
    <source>
        <dbReference type="ARBA" id="ARBA00024469"/>
    </source>
</evidence>
<keyword evidence="15" id="KW-1133">Transmembrane helix</keyword>
<comment type="similarity">
    <text evidence="1 14">Belongs to the ATP-dependent AMP-binding enzyme family.</text>
</comment>
<evidence type="ECO:0000256" key="9">
    <source>
        <dbReference type="ARBA" id="ARBA00024495"/>
    </source>
</evidence>
<dbReference type="GO" id="GO:0047676">
    <property type="term" value="F:arachidonate-CoA ligase activity"/>
    <property type="evidence" value="ECO:0007669"/>
    <property type="project" value="UniProtKB-EC"/>
</dbReference>
<comment type="caution">
    <text evidence="17">The sequence shown here is derived from an EMBL/GenBank/DDBJ whole genome shotgun (WGS) entry which is preliminary data.</text>
</comment>